<dbReference type="OrthoDB" id="118405at2"/>
<keyword evidence="4" id="KW-1185">Reference proteome</keyword>
<feature type="region of interest" description="Disordered" evidence="1">
    <location>
        <begin position="278"/>
        <end position="325"/>
    </location>
</feature>
<dbReference type="Proteomes" id="UP000290365">
    <property type="component" value="Chromosome"/>
</dbReference>
<accession>A0A4P6JKF1</accession>
<sequence>MTMHYSSVVVGSFNDNVMAERAIHALRDAGFAGDEISYSTHRGFFDSLKGWLKGDEAISPSDIAEDLVSMGIPENVANYYAHEYQTNHPLVAVRSPGHERNAMSILRSIGGSAYSTSEGTGAADRQGTSQGTDAMAGPAAGAAAGTAAMAGQPADTMRTQPAETREREGYVRPGTQEGRISDTGEAHIPVREERLGAEKQNVQAGEVRIHKEVVTEQKSIDVPVAHEEVVVERHAATQPGVSQTPIGQDEEIRIPVSEEQVNVTKTPVETGDVTIGKRTVQEEKRFTESVRREEPRIESSGDVPIRGENTQLRDEDRPLRDEDMP</sequence>
<organism evidence="3 4">
    <name type="scientific">Ktedonosporobacter rubrisoli</name>
    <dbReference type="NCBI Taxonomy" id="2509675"/>
    <lineage>
        <taxon>Bacteria</taxon>
        <taxon>Bacillati</taxon>
        <taxon>Chloroflexota</taxon>
        <taxon>Ktedonobacteria</taxon>
        <taxon>Ktedonobacterales</taxon>
        <taxon>Ktedonosporobacteraceae</taxon>
        <taxon>Ktedonosporobacter</taxon>
    </lineage>
</organism>
<evidence type="ECO:0000313" key="3">
    <source>
        <dbReference type="EMBL" id="QBD75533.1"/>
    </source>
</evidence>
<dbReference type="RefSeq" id="WP_129886131.1">
    <property type="nucleotide sequence ID" value="NZ_CP035758.1"/>
</dbReference>
<feature type="compositionally biased region" description="Low complexity" evidence="1">
    <location>
        <begin position="131"/>
        <end position="155"/>
    </location>
</feature>
<evidence type="ECO:0000313" key="4">
    <source>
        <dbReference type="Proteomes" id="UP000290365"/>
    </source>
</evidence>
<name>A0A4P6JKF1_KTERU</name>
<feature type="compositionally biased region" description="Basic and acidic residues" evidence="1">
    <location>
        <begin position="311"/>
        <end position="325"/>
    </location>
</feature>
<protein>
    <submittedName>
        <fullName evidence="3">YsnF/AvaK domain-containing protein</fullName>
    </submittedName>
</protein>
<evidence type="ECO:0000259" key="2">
    <source>
        <dbReference type="Pfam" id="PF09557"/>
    </source>
</evidence>
<dbReference type="InterPro" id="IPR019060">
    <property type="entry name" value="DUF2382"/>
</dbReference>
<feature type="compositionally biased region" description="Basic and acidic residues" evidence="1">
    <location>
        <begin position="279"/>
        <end position="299"/>
    </location>
</feature>
<dbReference type="EMBL" id="CP035758">
    <property type="protein sequence ID" value="QBD75533.1"/>
    <property type="molecule type" value="Genomic_DNA"/>
</dbReference>
<dbReference type="AlphaFoldDB" id="A0A4P6JKF1"/>
<dbReference type="Pfam" id="PF09557">
    <property type="entry name" value="DUF2382"/>
    <property type="match status" value="1"/>
</dbReference>
<dbReference type="PANTHER" id="PTHR38463">
    <property type="entry name" value="STRESS RESPONSE PROTEIN YSNF"/>
    <property type="match status" value="1"/>
</dbReference>
<dbReference type="InterPro" id="IPR052967">
    <property type="entry name" value="Stress_Response_Assoc"/>
</dbReference>
<proteinExistence type="predicted"/>
<dbReference type="KEGG" id="kbs:EPA93_05750"/>
<feature type="domain" description="DUF2382" evidence="2">
    <location>
        <begin position="188"/>
        <end position="297"/>
    </location>
</feature>
<dbReference type="NCBIfam" id="TIGR02271">
    <property type="entry name" value="YsnF/AvaK domain"/>
    <property type="match status" value="1"/>
</dbReference>
<gene>
    <name evidence="3" type="ORF">EPA93_05750</name>
</gene>
<dbReference type="PANTHER" id="PTHR38463:SF1">
    <property type="entry name" value="STRESS RESPONSE PROTEIN YSNF"/>
    <property type="match status" value="1"/>
</dbReference>
<feature type="region of interest" description="Disordered" evidence="1">
    <location>
        <begin position="114"/>
        <end position="181"/>
    </location>
</feature>
<evidence type="ECO:0000256" key="1">
    <source>
        <dbReference type="SAM" id="MobiDB-lite"/>
    </source>
</evidence>
<reference evidence="3 4" key="1">
    <citation type="submission" date="2019-01" db="EMBL/GenBank/DDBJ databases">
        <title>Ktedonosporobacter rubrisoli SCAWS-G2.</title>
        <authorList>
            <person name="Huang Y."/>
            <person name="Yan B."/>
        </authorList>
    </citation>
    <scope>NUCLEOTIDE SEQUENCE [LARGE SCALE GENOMIC DNA]</scope>
    <source>
        <strain evidence="3 4">SCAWS-G2</strain>
    </source>
</reference>